<dbReference type="InterPro" id="IPR029028">
    <property type="entry name" value="Alpha/beta_knot_MTases"/>
</dbReference>
<dbReference type="EMBL" id="CAJNNW010025320">
    <property type="protein sequence ID" value="CAE8676854.1"/>
    <property type="molecule type" value="Genomic_DNA"/>
</dbReference>
<feature type="region of interest" description="Disordered" evidence="7">
    <location>
        <begin position="378"/>
        <end position="403"/>
    </location>
</feature>
<keyword evidence="4" id="KW-0949">S-adenosyl-L-methionine</keyword>
<dbReference type="Pfam" id="PF00588">
    <property type="entry name" value="SpoU_methylase"/>
    <property type="match status" value="2"/>
</dbReference>
<protein>
    <recommendedName>
        <fullName evidence="8">tRNA/rRNA methyltransferase SpoU type domain-containing protein</fullName>
    </recommendedName>
</protein>
<gene>
    <name evidence="9" type="ORF">PGLA2088_LOCUS20066</name>
</gene>
<sequence length="424" mass="45472">TIMPITVILENPSDLHNVERICRACRVFGVTDVRVVLERTKPSDPRCQKAPDLSGSSADFRVVQSSTQCLKELASGGPSPWRCFAATLEPGSVDLYTLDFAQDSQVAIWFGQEKHGLSPEASEAAAVRFFIPTVGMVQSLNVAASLAVTLAEVCRQRLAAASARSHPLRLVPEVPDGKRGADDVLLMEDAALSSISQARIGKFLSVAKRRQKGLVLVLENPDRLDAAAILRSCDAFGAMEVHFIFEQVKAFDPLANRQVIKSEGSNLWVCHRVFTSVADCADHLARKGFKSIAVGKATVAATSVFDCDLTSDSQVALWLGRDGVLSESAASVVSAAVCIQPAVAGDSLVLSSSVAVILAEIARQRRRAAEELVRRCPSEETPGCGGAKEENLTASNLEDGGEVDLSPEYQRLGNCRAKLARQGW</sequence>
<accession>A0A813JGP9</accession>
<feature type="domain" description="tRNA/rRNA methyltransferase SpoU type" evidence="8">
    <location>
        <begin position="214"/>
        <end position="358"/>
    </location>
</feature>
<dbReference type="GO" id="GO:0008173">
    <property type="term" value="F:RNA methyltransferase activity"/>
    <property type="evidence" value="ECO:0007669"/>
    <property type="project" value="InterPro"/>
</dbReference>
<organism evidence="9 10">
    <name type="scientific">Polarella glacialis</name>
    <name type="common">Dinoflagellate</name>
    <dbReference type="NCBI Taxonomy" id="89957"/>
    <lineage>
        <taxon>Eukaryota</taxon>
        <taxon>Sar</taxon>
        <taxon>Alveolata</taxon>
        <taxon>Dinophyceae</taxon>
        <taxon>Suessiales</taxon>
        <taxon>Suessiaceae</taxon>
        <taxon>Polarella</taxon>
    </lineage>
</organism>
<dbReference type="PANTHER" id="PTHR43453:SF1">
    <property type="entry name" value="TRNA_RRNA METHYLTRANSFERASE SPOU TYPE DOMAIN-CONTAINING PROTEIN"/>
    <property type="match status" value="1"/>
</dbReference>
<evidence type="ECO:0000256" key="1">
    <source>
        <dbReference type="ARBA" id="ARBA00022555"/>
    </source>
</evidence>
<dbReference type="InterPro" id="IPR029026">
    <property type="entry name" value="tRNA_m1G_MTases_N"/>
</dbReference>
<evidence type="ECO:0000256" key="6">
    <source>
        <dbReference type="ARBA" id="ARBA00022884"/>
    </source>
</evidence>
<dbReference type="InterPro" id="IPR001537">
    <property type="entry name" value="SpoU_MeTrfase"/>
</dbReference>
<proteinExistence type="predicted"/>
<evidence type="ECO:0000313" key="10">
    <source>
        <dbReference type="Proteomes" id="UP000626109"/>
    </source>
</evidence>
<keyword evidence="5" id="KW-0819">tRNA processing</keyword>
<evidence type="ECO:0000259" key="8">
    <source>
        <dbReference type="Pfam" id="PF00588"/>
    </source>
</evidence>
<feature type="non-terminal residue" evidence="9">
    <location>
        <position position="1"/>
    </location>
</feature>
<dbReference type="GO" id="GO:0000049">
    <property type="term" value="F:tRNA binding"/>
    <property type="evidence" value="ECO:0007669"/>
    <property type="project" value="UniProtKB-KW"/>
</dbReference>
<evidence type="ECO:0000256" key="4">
    <source>
        <dbReference type="ARBA" id="ARBA00022691"/>
    </source>
</evidence>
<evidence type="ECO:0000256" key="5">
    <source>
        <dbReference type="ARBA" id="ARBA00022694"/>
    </source>
</evidence>
<dbReference type="PANTHER" id="PTHR43453">
    <property type="entry name" value="RRNA METHYLASE-LIKE"/>
    <property type="match status" value="1"/>
</dbReference>
<keyword evidence="6" id="KW-0694">RNA-binding</keyword>
<evidence type="ECO:0000256" key="2">
    <source>
        <dbReference type="ARBA" id="ARBA00022603"/>
    </source>
</evidence>
<keyword evidence="1" id="KW-0820">tRNA-binding</keyword>
<dbReference type="GO" id="GO:0002938">
    <property type="term" value="P:tRNA guanine ribose methylation"/>
    <property type="evidence" value="ECO:0007669"/>
    <property type="project" value="TreeGrafter"/>
</dbReference>
<dbReference type="AlphaFoldDB" id="A0A813JGP9"/>
<dbReference type="Proteomes" id="UP000626109">
    <property type="component" value="Unassembled WGS sequence"/>
</dbReference>
<evidence type="ECO:0000313" key="9">
    <source>
        <dbReference type="EMBL" id="CAE8676854.1"/>
    </source>
</evidence>
<name>A0A813JGP9_POLGL</name>
<reference evidence="9" key="1">
    <citation type="submission" date="2021-02" db="EMBL/GenBank/DDBJ databases">
        <authorList>
            <person name="Dougan E. K."/>
            <person name="Rhodes N."/>
            <person name="Thang M."/>
            <person name="Chan C."/>
        </authorList>
    </citation>
    <scope>NUCLEOTIDE SEQUENCE</scope>
</reference>
<feature type="domain" description="tRNA/rRNA methyltransferase SpoU type" evidence="8">
    <location>
        <begin position="5"/>
        <end position="150"/>
    </location>
</feature>
<dbReference type="InterPro" id="IPR033671">
    <property type="entry name" value="TrmH"/>
</dbReference>
<evidence type="ECO:0000256" key="3">
    <source>
        <dbReference type="ARBA" id="ARBA00022679"/>
    </source>
</evidence>
<dbReference type="SUPFAM" id="SSF75217">
    <property type="entry name" value="alpha/beta knot"/>
    <property type="match status" value="2"/>
</dbReference>
<keyword evidence="3" id="KW-0808">Transferase</keyword>
<keyword evidence="2" id="KW-0489">Methyltransferase</keyword>
<evidence type="ECO:0000256" key="7">
    <source>
        <dbReference type="SAM" id="MobiDB-lite"/>
    </source>
</evidence>
<comment type="caution">
    <text evidence="9">The sequence shown here is derived from an EMBL/GenBank/DDBJ whole genome shotgun (WGS) entry which is preliminary data.</text>
</comment>
<dbReference type="Gene3D" id="3.40.1280.10">
    <property type="match status" value="2"/>
</dbReference>